<evidence type="ECO:0000313" key="3">
    <source>
        <dbReference type="EMBL" id="KAK5052649.1"/>
    </source>
</evidence>
<proteinExistence type="predicted"/>
<organism evidence="3 4">
    <name type="scientific">Exophiala bonariae</name>
    <dbReference type="NCBI Taxonomy" id="1690606"/>
    <lineage>
        <taxon>Eukaryota</taxon>
        <taxon>Fungi</taxon>
        <taxon>Dikarya</taxon>
        <taxon>Ascomycota</taxon>
        <taxon>Pezizomycotina</taxon>
        <taxon>Eurotiomycetes</taxon>
        <taxon>Chaetothyriomycetidae</taxon>
        <taxon>Chaetothyriales</taxon>
        <taxon>Herpotrichiellaceae</taxon>
        <taxon>Exophiala</taxon>
    </lineage>
</organism>
<feature type="region of interest" description="Disordered" evidence="1">
    <location>
        <begin position="61"/>
        <end position="94"/>
    </location>
</feature>
<feature type="chain" id="PRO_5043799101" description="NADH dehydrogenase [ubiquinone] 1 alpha subcomplex subunit 1" evidence="2">
    <location>
        <begin position="26"/>
        <end position="94"/>
    </location>
</feature>
<name>A0AAV9NDP7_9EURO</name>
<feature type="compositionally biased region" description="Low complexity" evidence="1">
    <location>
        <begin position="80"/>
        <end position="94"/>
    </location>
</feature>
<dbReference type="EMBL" id="JAVRRD010000013">
    <property type="protein sequence ID" value="KAK5052649.1"/>
    <property type="molecule type" value="Genomic_DNA"/>
</dbReference>
<dbReference type="RefSeq" id="XP_064706349.1">
    <property type="nucleotide sequence ID" value="XM_064846124.1"/>
</dbReference>
<evidence type="ECO:0000256" key="1">
    <source>
        <dbReference type="SAM" id="MobiDB-lite"/>
    </source>
</evidence>
<feature type="signal peptide" evidence="2">
    <location>
        <begin position="1"/>
        <end position="25"/>
    </location>
</feature>
<accession>A0AAV9NDP7</accession>
<reference evidence="3 4" key="1">
    <citation type="submission" date="2023-08" db="EMBL/GenBank/DDBJ databases">
        <title>Black Yeasts Isolated from many extreme environments.</title>
        <authorList>
            <person name="Coleine C."/>
            <person name="Stajich J.E."/>
            <person name="Selbmann L."/>
        </authorList>
    </citation>
    <scope>NUCLEOTIDE SEQUENCE [LARGE SCALE GENOMIC DNA]</scope>
    <source>
        <strain evidence="3 4">CCFEE 5792</strain>
    </source>
</reference>
<evidence type="ECO:0000256" key="2">
    <source>
        <dbReference type="SAM" id="SignalP"/>
    </source>
</evidence>
<dbReference type="GeneID" id="89970722"/>
<dbReference type="Proteomes" id="UP001358417">
    <property type="component" value="Unassembled WGS sequence"/>
</dbReference>
<sequence length="94" mass="10395">MALGPFAILFISLAAAALTIAGAAAIYRTMNPEQFNRVILPFSDSQRAYMRDIRLKQLDENGLRYGPTIPQPPMRPPMSPMTTQSTTYQSTAMT</sequence>
<keyword evidence="4" id="KW-1185">Reference proteome</keyword>
<evidence type="ECO:0008006" key="5">
    <source>
        <dbReference type="Google" id="ProtNLM"/>
    </source>
</evidence>
<comment type="caution">
    <text evidence="3">The sequence shown here is derived from an EMBL/GenBank/DDBJ whole genome shotgun (WGS) entry which is preliminary data.</text>
</comment>
<evidence type="ECO:0000313" key="4">
    <source>
        <dbReference type="Proteomes" id="UP001358417"/>
    </source>
</evidence>
<dbReference type="AlphaFoldDB" id="A0AAV9NDP7"/>
<keyword evidence="2" id="KW-0732">Signal</keyword>
<gene>
    <name evidence="3" type="ORF">LTR84_002514</name>
</gene>
<feature type="compositionally biased region" description="Pro residues" evidence="1">
    <location>
        <begin position="69"/>
        <end position="79"/>
    </location>
</feature>
<protein>
    <recommendedName>
        <fullName evidence="5">NADH dehydrogenase [ubiquinone] 1 alpha subcomplex subunit 1</fullName>
    </recommendedName>
</protein>